<evidence type="ECO:0000256" key="5">
    <source>
        <dbReference type="ARBA" id="ARBA00022729"/>
    </source>
</evidence>
<evidence type="ECO:0000256" key="3">
    <source>
        <dbReference type="ARBA" id="ARBA00022452"/>
    </source>
</evidence>
<reference evidence="11" key="1">
    <citation type="submission" date="2016-04" db="EMBL/GenBank/DDBJ databases">
        <authorList>
            <person name="Evans L.H."/>
            <person name="Alamgir A."/>
            <person name="Owens N."/>
            <person name="Weber N.D."/>
            <person name="Virtaneva K."/>
            <person name="Barbian K."/>
            <person name="Babar A."/>
            <person name="Rosenke K."/>
        </authorList>
    </citation>
    <scope>NUCLEOTIDE SEQUENCE</scope>
    <source>
        <strain evidence="11">86-1</strain>
    </source>
</reference>
<dbReference type="InterPro" id="IPR023996">
    <property type="entry name" value="TonB-dep_OMP_SusC/RagA"/>
</dbReference>
<dbReference type="PANTHER" id="PTHR30069:SF29">
    <property type="entry name" value="HEMOGLOBIN AND HEMOGLOBIN-HAPTOGLOBIN-BINDING PROTEIN 1-RELATED"/>
    <property type="match status" value="1"/>
</dbReference>
<dbReference type="NCBIfam" id="TIGR04057">
    <property type="entry name" value="SusC_RagA_signa"/>
    <property type="match status" value="1"/>
</dbReference>
<evidence type="ECO:0000256" key="2">
    <source>
        <dbReference type="ARBA" id="ARBA00022448"/>
    </source>
</evidence>
<keyword evidence="5 9" id="KW-0732">Signal</keyword>
<dbReference type="FunFam" id="2.170.130.10:FF:000003">
    <property type="entry name" value="SusC/RagA family TonB-linked outer membrane protein"/>
    <property type="match status" value="1"/>
</dbReference>
<dbReference type="Gene3D" id="2.170.130.10">
    <property type="entry name" value="TonB-dependent receptor, plug domain"/>
    <property type="match status" value="1"/>
</dbReference>
<comment type="subcellular location">
    <subcellularLocation>
        <location evidence="1 8">Cell outer membrane</location>
        <topology evidence="1 8">Multi-pass membrane protein</topology>
    </subcellularLocation>
</comment>
<dbReference type="GO" id="GO:0009279">
    <property type="term" value="C:cell outer membrane"/>
    <property type="evidence" value="ECO:0007669"/>
    <property type="project" value="UniProtKB-SubCell"/>
</dbReference>
<evidence type="ECO:0000313" key="11">
    <source>
        <dbReference type="EMBL" id="SBV97958.1"/>
    </source>
</evidence>
<dbReference type="PANTHER" id="PTHR30069">
    <property type="entry name" value="TONB-DEPENDENT OUTER MEMBRANE RECEPTOR"/>
    <property type="match status" value="1"/>
</dbReference>
<dbReference type="GO" id="GO:0044718">
    <property type="term" value="P:siderophore transmembrane transport"/>
    <property type="evidence" value="ECO:0007669"/>
    <property type="project" value="TreeGrafter"/>
</dbReference>
<dbReference type="InterPro" id="IPR012910">
    <property type="entry name" value="Plug_dom"/>
</dbReference>
<dbReference type="Pfam" id="PF13715">
    <property type="entry name" value="CarbopepD_reg_2"/>
    <property type="match status" value="1"/>
</dbReference>
<dbReference type="EMBL" id="FLUM01000001">
    <property type="protein sequence ID" value="SBV97958.1"/>
    <property type="molecule type" value="Genomic_DNA"/>
</dbReference>
<comment type="similarity">
    <text evidence="8">Belongs to the TonB-dependent receptor family.</text>
</comment>
<keyword evidence="2 8" id="KW-0813">Transport</keyword>
<dbReference type="Pfam" id="PF07715">
    <property type="entry name" value="Plug"/>
    <property type="match status" value="1"/>
</dbReference>
<evidence type="ECO:0000256" key="4">
    <source>
        <dbReference type="ARBA" id="ARBA00022692"/>
    </source>
</evidence>
<dbReference type="Gene3D" id="2.40.170.20">
    <property type="entry name" value="TonB-dependent receptor, beta-barrel domain"/>
    <property type="match status" value="1"/>
</dbReference>
<dbReference type="InterPro" id="IPR039426">
    <property type="entry name" value="TonB-dep_rcpt-like"/>
</dbReference>
<dbReference type="SUPFAM" id="SSF49464">
    <property type="entry name" value="Carboxypeptidase regulatory domain-like"/>
    <property type="match status" value="1"/>
</dbReference>
<evidence type="ECO:0000256" key="8">
    <source>
        <dbReference type="PROSITE-ProRule" id="PRU01360"/>
    </source>
</evidence>
<sequence>MNKHLKLHRISRKVLSYALFLCLLPVAAYPVNTKNNVSSPDEILQKGTAITGTVHDSGGTPLIGVSVTEKGTTNGTLTDLDGKFSLTLSRDNAVLVISYVGFTPEEIVVGNNKQFSVILKENMTGLDEVIVVGYGSQKKATLTGSVSQVGGDDLVKVAAANLTNTLAGKTAGVIANVRSGEPGEDNASILIRGKGTTGNTSPLIIVDGIADRGFARLNPEDIESISVLKDASAAIYGARAANGVILVTTKRGKEGKIKVNYSGSVSFSQPTRIPEMLNSYQYATYVNEYDRRHGLTETYSSDALQKLQDGSDPMNYANTDWWGSVAKDWTNRTQHSIAISGGSDKVSFYTSAQYMWQDAIYKNSAQDYGQYQFTTNLDAKISSKIRFSMDIRGRKESRQRGVYDTDYLFGYFLTTNPMAAPYYPNGLPRVGYDGVTRNAAVMVTDAPGTNKYTYNILNIKPTLHIDLDIITKGLYAEGYAALDYSFNNGKTINHPYDLFEYDPATDKYNNMRSATGAISLNSWADNSDRTTINARIGYKNTFGDHKIDAFAAYEQFKYNYNNVSAYRTNYLSTAIMEIFAGSDNPEDMSNGGYAGVDARQNFFGRVNYGYKDKYLAEVTMRYDGSMNFAPGKRWGFFPAFSAGWIISEESFFEPIKSTVNFLKLKGSWGMMGNDNVGAFQFLSRYKFIASDDAVEHKAGGVMFGDNVYKGLFEALTKNPDITWETAKTTNVGFSAQFLNGKFNLDFDYFSSRRSDILRTRNASIPSYAGLVLPAENIGKVNNHGIELVAGYKGSSGDFTWDVTGNFTYAENKVKYVDEAASTPAWQKWTGHPIDGLVLYDAIGIYQTQEEIDNTPHIKDAKPGDLIYRDTNDDGEITWDDAIRLNESATPKIIYGFTLNGSWKGLDLNIFFQGQAKAKILVQPTMNMMTDFYEGRWIESNTAEQNAQAKWPRAFIKQTYGDDFNGKSSTWWLRDAAFLRLKSVELGYSIPKNIIRKIGLENVRIYVNGNNLFTIDKIKIFDPEISVNATNYQANGITAYPLQRTITTGLNVTF</sequence>
<evidence type="ECO:0000259" key="10">
    <source>
        <dbReference type="Pfam" id="PF07715"/>
    </source>
</evidence>
<keyword evidence="4 8" id="KW-0812">Transmembrane</keyword>
<name>A0A212JEU4_9BACT</name>
<dbReference type="InterPro" id="IPR036942">
    <property type="entry name" value="Beta-barrel_TonB_sf"/>
</dbReference>
<dbReference type="NCBIfam" id="TIGR04056">
    <property type="entry name" value="OMP_RagA_SusC"/>
    <property type="match status" value="1"/>
</dbReference>
<feature type="domain" description="TonB-dependent receptor plug" evidence="10">
    <location>
        <begin position="139"/>
        <end position="244"/>
    </location>
</feature>
<gene>
    <name evidence="11" type="ORF">KL86DYS1_12045</name>
</gene>
<dbReference type="GO" id="GO:0015344">
    <property type="term" value="F:siderophore uptake transmembrane transporter activity"/>
    <property type="evidence" value="ECO:0007669"/>
    <property type="project" value="TreeGrafter"/>
</dbReference>
<evidence type="ECO:0000256" key="7">
    <source>
        <dbReference type="ARBA" id="ARBA00023237"/>
    </source>
</evidence>
<accession>A0A212JEU4</accession>
<protein>
    <submittedName>
        <fullName evidence="11">SusC/RagA family TonB-linked outer membrane protein</fullName>
    </submittedName>
</protein>
<evidence type="ECO:0000256" key="9">
    <source>
        <dbReference type="SAM" id="SignalP"/>
    </source>
</evidence>
<dbReference type="InterPro" id="IPR037066">
    <property type="entry name" value="Plug_dom_sf"/>
</dbReference>
<dbReference type="SUPFAM" id="SSF56935">
    <property type="entry name" value="Porins"/>
    <property type="match status" value="1"/>
</dbReference>
<feature type="signal peptide" evidence="9">
    <location>
        <begin position="1"/>
        <end position="28"/>
    </location>
</feature>
<dbReference type="PROSITE" id="PS52016">
    <property type="entry name" value="TONB_DEPENDENT_REC_3"/>
    <property type="match status" value="1"/>
</dbReference>
<keyword evidence="3 8" id="KW-1134">Transmembrane beta strand</keyword>
<feature type="chain" id="PRO_5012035718" evidence="9">
    <location>
        <begin position="29"/>
        <end position="1053"/>
    </location>
</feature>
<dbReference type="AlphaFoldDB" id="A0A212JEU4"/>
<dbReference type="RefSeq" id="WP_296940531.1">
    <property type="nucleotide sequence ID" value="NZ_LT599032.1"/>
</dbReference>
<evidence type="ECO:0000256" key="1">
    <source>
        <dbReference type="ARBA" id="ARBA00004571"/>
    </source>
</evidence>
<organism evidence="11">
    <name type="scientific">uncultured Dysgonomonas sp</name>
    <dbReference type="NCBI Taxonomy" id="206096"/>
    <lineage>
        <taxon>Bacteria</taxon>
        <taxon>Pseudomonadati</taxon>
        <taxon>Bacteroidota</taxon>
        <taxon>Bacteroidia</taxon>
        <taxon>Bacteroidales</taxon>
        <taxon>Dysgonomonadaceae</taxon>
        <taxon>Dysgonomonas</taxon>
        <taxon>environmental samples</taxon>
    </lineage>
</organism>
<dbReference type="Gene3D" id="2.60.40.1120">
    <property type="entry name" value="Carboxypeptidase-like, regulatory domain"/>
    <property type="match status" value="1"/>
</dbReference>
<evidence type="ECO:0000256" key="6">
    <source>
        <dbReference type="ARBA" id="ARBA00023136"/>
    </source>
</evidence>
<keyword evidence="6 8" id="KW-0472">Membrane</keyword>
<keyword evidence="7 8" id="KW-0998">Cell outer membrane</keyword>
<dbReference type="FunFam" id="2.60.40.1120:FF:000003">
    <property type="entry name" value="Outer membrane protein Omp121"/>
    <property type="match status" value="1"/>
</dbReference>
<dbReference type="InterPro" id="IPR023997">
    <property type="entry name" value="TonB-dep_OMP_SusC/RagA_CS"/>
</dbReference>
<dbReference type="InterPro" id="IPR008969">
    <property type="entry name" value="CarboxyPept-like_regulatory"/>
</dbReference>
<proteinExistence type="inferred from homology"/>